<reference evidence="6" key="1">
    <citation type="journal article" date="2014" name="Int. J. Syst. Evol. Microbiol.">
        <title>Complete genome sequence of Corynebacterium casei LMG S-19264T (=DSM 44701T), isolated from a smear-ripened cheese.</title>
        <authorList>
            <consortium name="US DOE Joint Genome Institute (JGI-PGF)"/>
            <person name="Walter F."/>
            <person name="Albersmeier A."/>
            <person name="Kalinowski J."/>
            <person name="Ruckert C."/>
        </authorList>
    </citation>
    <scope>NUCLEOTIDE SEQUENCE</scope>
    <source>
        <strain evidence="6">CGMCC 4.3508</strain>
    </source>
</reference>
<keyword evidence="7" id="KW-1185">Reference proteome</keyword>
<dbReference type="PANTHER" id="PTHR43585:SF2">
    <property type="entry name" value="ATP-GRASP ENZYME FSQD"/>
    <property type="match status" value="1"/>
</dbReference>
<dbReference type="SUPFAM" id="SSF56059">
    <property type="entry name" value="Glutathione synthetase ATP-binding domain-like"/>
    <property type="match status" value="1"/>
</dbReference>
<dbReference type="RefSeq" id="WP_189094424.1">
    <property type="nucleotide sequence ID" value="NZ_BMMH01000009.1"/>
</dbReference>
<evidence type="ECO:0000256" key="3">
    <source>
        <dbReference type="ARBA" id="ARBA00022840"/>
    </source>
</evidence>
<dbReference type="GO" id="GO:0005524">
    <property type="term" value="F:ATP binding"/>
    <property type="evidence" value="ECO:0007669"/>
    <property type="project" value="UniProtKB-UniRule"/>
</dbReference>
<evidence type="ECO:0000256" key="1">
    <source>
        <dbReference type="ARBA" id="ARBA00022598"/>
    </source>
</evidence>
<dbReference type="GO" id="GO:0016874">
    <property type="term" value="F:ligase activity"/>
    <property type="evidence" value="ECO:0007669"/>
    <property type="project" value="UniProtKB-KW"/>
</dbReference>
<evidence type="ECO:0000313" key="6">
    <source>
        <dbReference type="EMBL" id="GGL24546.1"/>
    </source>
</evidence>
<evidence type="ECO:0000256" key="4">
    <source>
        <dbReference type="PROSITE-ProRule" id="PRU00409"/>
    </source>
</evidence>
<dbReference type="Proteomes" id="UP000638263">
    <property type="component" value="Unassembled WGS sequence"/>
</dbReference>
<dbReference type="AlphaFoldDB" id="A0A917RSP9"/>
<dbReference type="EMBL" id="BMMH01000009">
    <property type="protein sequence ID" value="GGL24546.1"/>
    <property type="molecule type" value="Genomic_DNA"/>
</dbReference>
<organism evidence="6 7">
    <name type="scientific">Nocardia jinanensis</name>
    <dbReference type="NCBI Taxonomy" id="382504"/>
    <lineage>
        <taxon>Bacteria</taxon>
        <taxon>Bacillati</taxon>
        <taxon>Actinomycetota</taxon>
        <taxon>Actinomycetes</taxon>
        <taxon>Mycobacteriales</taxon>
        <taxon>Nocardiaceae</taxon>
        <taxon>Nocardia</taxon>
    </lineage>
</organism>
<dbReference type="InterPro" id="IPR011761">
    <property type="entry name" value="ATP-grasp"/>
</dbReference>
<dbReference type="Gene3D" id="3.30.470.20">
    <property type="entry name" value="ATP-grasp fold, B domain"/>
    <property type="match status" value="1"/>
</dbReference>
<evidence type="ECO:0000313" key="7">
    <source>
        <dbReference type="Proteomes" id="UP000638263"/>
    </source>
</evidence>
<keyword evidence="1" id="KW-0436">Ligase</keyword>
<protein>
    <recommendedName>
        <fullName evidence="5">ATP-grasp domain-containing protein</fullName>
    </recommendedName>
</protein>
<gene>
    <name evidence="6" type="ORF">GCM10011588_44190</name>
</gene>
<comment type="caution">
    <text evidence="6">The sequence shown here is derived from an EMBL/GenBank/DDBJ whole genome shotgun (WGS) entry which is preliminary data.</text>
</comment>
<name>A0A917RSP9_9NOCA</name>
<dbReference type="PROSITE" id="PS50975">
    <property type="entry name" value="ATP_GRASP"/>
    <property type="match status" value="1"/>
</dbReference>
<proteinExistence type="predicted"/>
<keyword evidence="2 4" id="KW-0547">Nucleotide-binding</keyword>
<keyword evidence="3 4" id="KW-0067">ATP-binding</keyword>
<evidence type="ECO:0000256" key="2">
    <source>
        <dbReference type="ARBA" id="ARBA00022741"/>
    </source>
</evidence>
<dbReference type="InterPro" id="IPR052032">
    <property type="entry name" value="ATP-dep_AA_Ligase"/>
</dbReference>
<accession>A0A917RSP9</accession>
<dbReference type="Pfam" id="PF13535">
    <property type="entry name" value="ATP-grasp_4"/>
    <property type="match status" value="1"/>
</dbReference>
<dbReference type="PANTHER" id="PTHR43585">
    <property type="entry name" value="FUMIPYRROLE BIOSYNTHESIS PROTEIN C"/>
    <property type="match status" value="1"/>
</dbReference>
<feature type="domain" description="ATP-grasp" evidence="5">
    <location>
        <begin position="115"/>
        <end position="318"/>
    </location>
</feature>
<dbReference type="GO" id="GO:0046872">
    <property type="term" value="F:metal ion binding"/>
    <property type="evidence" value="ECO:0007669"/>
    <property type="project" value="InterPro"/>
</dbReference>
<reference evidence="6" key="2">
    <citation type="submission" date="2020-09" db="EMBL/GenBank/DDBJ databases">
        <authorList>
            <person name="Sun Q."/>
            <person name="Zhou Y."/>
        </authorList>
    </citation>
    <scope>NUCLEOTIDE SEQUENCE</scope>
    <source>
        <strain evidence="6">CGMCC 4.3508</strain>
    </source>
</reference>
<sequence length="423" mass="45184">MSNSSVLIVDPVSSGKLYPRVLERYGIETILLDTDHALVSEFRTAPTPGALNFAADFGNSYDLLLKMCTDRSVSYVIAGSEPGVELAERLRADIPDCPAGETILPMRRWDKQYMFEALAAAGVPTLTTRAVPPGGDAVPAEAVAEVRAGRKLVVKPARGAASVGVRLVATPGELSDAVSAITDGAGLFGGASAALIQEMYPAPRVEYAVDTFSTPAGHELVCVSVYDKWVSASGDFVYERGRWLDHDDPVVRDVADYARRVLDALGVRVGPAHMEIMSGPLGPRLIDFGARAHGIGHPQHTHLLTGNSQIHRECEYIAELFGIPVPTAERGTGYALSRHGALVLLSIDREAVYLGGADEELAELPGVLEVRMAAGPGRTYPPTKSMMDSVALGLVFVVADSADELDFRCTEVRKRAGDFFAPV</sequence>
<evidence type="ECO:0000259" key="5">
    <source>
        <dbReference type="PROSITE" id="PS50975"/>
    </source>
</evidence>